<dbReference type="STRING" id="1499688.BN000_03299"/>
<accession>A0A0U1NZB0</accession>
<gene>
    <name evidence="1" type="ORF">BN000_03299</name>
</gene>
<dbReference type="Proteomes" id="UP000199087">
    <property type="component" value="Unassembled WGS sequence"/>
</dbReference>
<dbReference type="RefSeq" id="WP_090635708.1">
    <property type="nucleotide sequence ID" value="NZ_CVRB01000003.1"/>
</dbReference>
<dbReference type="AlphaFoldDB" id="A0A0U1NZB0"/>
<protein>
    <submittedName>
        <fullName evidence="1">Group-specific protein</fullName>
    </submittedName>
</protein>
<keyword evidence="2" id="KW-1185">Reference proteome</keyword>
<proteinExistence type="predicted"/>
<name>A0A0U1NZB0_9BACI</name>
<reference evidence="2" key="1">
    <citation type="submission" date="2015-05" db="EMBL/GenBank/DDBJ databases">
        <authorList>
            <person name="Urmite Genomes"/>
        </authorList>
    </citation>
    <scope>NUCLEOTIDE SEQUENCE [LARGE SCALE GENOMIC DNA]</scope>
    <source>
        <strain evidence="2">LF1</strain>
    </source>
</reference>
<evidence type="ECO:0000313" key="2">
    <source>
        <dbReference type="Proteomes" id="UP000199087"/>
    </source>
</evidence>
<evidence type="ECO:0000313" key="1">
    <source>
        <dbReference type="EMBL" id="CRK83335.1"/>
    </source>
</evidence>
<sequence length="196" mass="22557">MNQYLIGIHKGELSNHQLNEIMEFASNFSKNSITTISIPSPENLTLFVGEEESPLSAGLTDQYYFLTNELQKLKQYEDMFYFVYDYRNRKLVENPMVKCFPLIKITISGIKLQNVIQTVKDIKQDVFAGFKINFEESGLLIVEVLLTSPMLEMIHKGVTIPESLRSDKHYLYLSRLTELLSVPTLSNSVQTKYITD</sequence>
<dbReference type="EMBL" id="CVRB01000003">
    <property type="protein sequence ID" value="CRK83335.1"/>
    <property type="molecule type" value="Genomic_DNA"/>
</dbReference>
<organism evidence="1 2">
    <name type="scientific">Neobacillus massiliamazoniensis</name>
    <dbReference type="NCBI Taxonomy" id="1499688"/>
    <lineage>
        <taxon>Bacteria</taxon>
        <taxon>Bacillati</taxon>
        <taxon>Bacillota</taxon>
        <taxon>Bacilli</taxon>
        <taxon>Bacillales</taxon>
        <taxon>Bacillaceae</taxon>
        <taxon>Neobacillus</taxon>
    </lineage>
</organism>
<dbReference type="OrthoDB" id="2929348at2"/>